<evidence type="ECO:0000259" key="1">
    <source>
        <dbReference type="Pfam" id="PF19889"/>
    </source>
</evidence>
<gene>
    <name evidence="2" type="ORF">SAMN04488518_102480</name>
</gene>
<dbReference type="EMBL" id="FOSK01000002">
    <property type="protein sequence ID" value="SFK16676.1"/>
    <property type="molecule type" value="Genomic_DNA"/>
</dbReference>
<keyword evidence="3" id="KW-1185">Reference proteome</keyword>
<dbReference type="Pfam" id="PF19889">
    <property type="entry name" value="DUF6362"/>
    <property type="match status" value="1"/>
</dbReference>
<proteinExistence type="predicted"/>
<dbReference type="Proteomes" id="UP000199598">
    <property type="component" value="Unassembled WGS sequence"/>
</dbReference>
<protein>
    <recommendedName>
        <fullName evidence="1">DUF6362 domain-containing protein</fullName>
    </recommendedName>
</protein>
<name>A0A1I3XCA8_9HYPH</name>
<dbReference type="InterPro" id="IPR045942">
    <property type="entry name" value="DUF6362"/>
</dbReference>
<organism evidence="2 3">
    <name type="scientific">Pseudovibrio ascidiaceicola</name>
    <dbReference type="NCBI Taxonomy" id="285279"/>
    <lineage>
        <taxon>Bacteria</taxon>
        <taxon>Pseudomonadati</taxon>
        <taxon>Pseudomonadota</taxon>
        <taxon>Alphaproteobacteria</taxon>
        <taxon>Hyphomicrobiales</taxon>
        <taxon>Stappiaceae</taxon>
        <taxon>Pseudovibrio</taxon>
    </lineage>
</organism>
<reference evidence="2 3" key="1">
    <citation type="submission" date="2016-10" db="EMBL/GenBank/DDBJ databases">
        <authorList>
            <person name="Varghese N."/>
            <person name="Submissions S."/>
        </authorList>
    </citation>
    <scope>NUCLEOTIDE SEQUENCE [LARGE SCALE GENOMIC DNA]</scope>
    <source>
        <strain evidence="2 3">DSM 16392</strain>
    </source>
</reference>
<feature type="domain" description="DUF6362" evidence="1">
    <location>
        <begin position="20"/>
        <end position="120"/>
    </location>
</feature>
<evidence type="ECO:0000313" key="2">
    <source>
        <dbReference type="EMBL" id="SFK16676.1"/>
    </source>
</evidence>
<sequence>MVLTTTQIVDRLELAASTLRRLPNPPRSTPRRDGNTWPQVIHDVHEAYGYNKTQIRAVPSAKDIQLMEEGIDWLRYVPEPDDRKILWMRAEGFCWRPICIQVGLTRSTAHRRAVAAVLTIQRAINKRR</sequence>
<dbReference type="RefSeq" id="WP_093517801.1">
    <property type="nucleotide sequence ID" value="NZ_FOSK01000002.1"/>
</dbReference>
<accession>A0A1I3XCA8</accession>
<evidence type="ECO:0000313" key="3">
    <source>
        <dbReference type="Proteomes" id="UP000199598"/>
    </source>
</evidence>
<comment type="caution">
    <text evidence="2">The sequence shown here is derived from an EMBL/GenBank/DDBJ whole genome shotgun (WGS) entry which is preliminary data.</text>
</comment>